<comment type="caution">
    <text evidence="2">The sequence shown here is derived from an EMBL/GenBank/DDBJ whole genome shotgun (WGS) entry which is preliminary data.</text>
</comment>
<dbReference type="SUPFAM" id="SSF51126">
    <property type="entry name" value="Pectin lyase-like"/>
    <property type="match status" value="1"/>
</dbReference>
<dbReference type="InterPro" id="IPR012334">
    <property type="entry name" value="Pectin_lyas_fold"/>
</dbReference>
<dbReference type="Proteomes" id="UP000006044">
    <property type="component" value="Unassembled WGS sequence"/>
</dbReference>
<dbReference type="InterPro" id="IPR011050">
    <property type="entry name" value="Pectin_lyase_fold/virulence"/>
</dbReference>
<dbReference type="eggNOG" id="COG3210">
    <property type="taxonomic scope" value="Bacteria"/>
</dbReference>
<dbReference type="AlphaFoldDB" id="K0XJ87"/>
<evidence type="ECO:0000313" key="2">
    <source>
        <dbReference type="EMBL" id="EJZ63910.1"/>
    </source>
</evidence>
<sequence>MKTNLLSFLVFTVFSFQSAYAVKYFVTPDGSEDSDGLSWETSTSLNAILTSTKLSEGDEIFVKKGTYVAPEGASFTCNRADVKVYGNCEGTESEKPVSYQLDNIETFLKGSGRRVLYFKTASYFVGFDISGGDAYNSTAGAAGRAGGVYIDHPDGMIEYCIVHDNYGSKTDGSIKGVGGGVYARGIVKNCIVENNIAIAADGKKPGVGGGVCLDGGYLLNSIIRNNHCVADESNNTSTGGNNGGGVSIKTGYVVNCLVEGNKIGGTANNANYGGGIDCSMVTEPAGEEIVAHVINCTVVGNDATSGRGGGIGFGNKGSSEVVNCIVVDNVARSESTPAGSNVFLGPESTAEVTYTIWPESEGGVGNLNAEPQFVDGTYMLQSSSPAINAGNNEAIGDYDKDLAGKERVVNGTVDMGAYEYDGLPSSVESSFIESDEPVIEIQYFTLSGLRLEKPQSTGIYLIKKIYASRRYEVSKMVFVYK</sequence>
<keyword evidence="1" id="KW-0732">Signal</keyword>
<name>K0XJ87_9BACT</name>
<dbReference type="HOGENOM" id="CLU_591502_0_0_10"/>
<evidence type="ECO:0008006" key="4">
    <source>
        <dbReference type="Google" id="ProtNLM"/>
    </source>
</evidence>
<dbReference type="InterPro" id="IPR059226">
    <property type="entry name" value="Choice_anch_Q_dom"/>
</dbReference>
<dbReference type="GeneID" id="77848988"/>
<evidence type="ECO:0000313" key="3">
    <source>
        <dbReference type="Proteomes" id="UP000006044"/>
    </source>
</evidence>
<dbReference type="NCBIfam" id="NF041518">
    <property type="entry name" value="choice_anch_Q"/>
    <property type="match status" value="1"/>
</dbReference>
<dbReference type="InterPro" id="IPR006626">
    <property type="entry name" value="PbH1"/>
</dbReference>
<keyword evidence="3" id="KW-1185">Reference proteome</keyword>
<accession>K0XJ87</accession>
<evidence type="ECO:0000256" key="1">
    <source>
        <dbReference type="SAM" id="SignalP"/>
    </source>
</evidence>
<feature type="chain" id="PRO_5003844864" description="Right handed beta helix domain-containing protein" evidence="1">
    <location>
        <begin position="22"/>
        <end position="481"/>
    </location>
</feature>
<organism evidence="2 3">
    <name type="scientific">Barnesiella intestinihominis YIT 11860</name>
    <dbReference type="NCBI Taxonomy" id="742726"/>
    <lineage>
        <taxon>Bacteria</taxon>
        <taxon>Pseudomonadati</taxon>
        <taxon>Bacteroidota</taxon>
        <taxon>Bacteroidia</taxon>
        <taxon>Bacteroidales</taxon>
        <taxon>Barnesiellaceae</taxon>
        <taxon>Barnesiella</taxon>
    </lineage>
</organism>
<gene>
    <name evidence="2" type="ORF">HMPREF9448_01749</name>
</gene>
<dbReference type="PATRIC" id="fig|742726.3.peg.1833"/>
<dbReference type="OrthoDB" id="8901262at2"/>
<dbReference type="RefSeq" id="WP_008862208.1">
    <property type="nucleotide sequence ID" value="NZ_CAXSYG010000008.1"/>
</dbReference>
<dbReference type="STRING" id="742726.HMPREF9448_01749"/>
<dbReference type="EMBL" id="ADLE01000011">
    <property type="protein sequence ID" value="EJZ63910.1"/>
    <property type="molecule type" value="Genomic_DNA"/>
</dbReference>
<dbReference type="Gene3D" id="2.160.20.10">
    <property type="entry name" value="Single-stranded right-handed beta-helix, Pectin lyase-like"/>
    <property type="match status" value="1"/>
</dbReference>
<dbReference type="SMART" id="SM00710">
    <property type="entry name" value="PbH1"/>
    <property type="match status" value="4"/>
</dbReference>
<feature type="signal peptide" evidence="1">
    <location>
        <begin position="1"/>
        <end position="21"/>
    </location>
</feature>
<reference evidence="2 3" key="1">
    <citation type="submission" date="2012-08" db="EMBL/GenBank/DDBJ databases">
        <title>The Genome Sequence of Barnesiella intestinihominis YIT 11860.</title>
        <authorList>
            <consortium name="The Broad Institute Genome Sequencing Platform"/>
            <person name="Earl A."/>
            <person name="Ward D."/>
            <person name="Feldgarden M."/>
            <person name="Gevers D."/>
            <person name="Morotomi M."/>
            <person name="Walker B."/>
            <person name="Young S.K."/>
            <person name="Zeng Q."/>
            <person name="Gargeya S."/>
            <person name="Fitzgerald M."/>
            <person name="Haas B."/>
            <person name="Abouelleil A."/>
            <person name="Alvarado L."/>
            <person name="Arachchi H.M."/>
            <person name="Berlin A.M."/>
            <person name="Chapman S.B."/>
            <person name="Goldberg J."/>
            <person name="Griggs A."/>
            <person name="Gujja S."/>
            <person name="Hansen M."/>
            <person name="Howarth C."/>
            <person name="Imamovic A."/>
            <person name="Larimer J."/>
            <person name="McCowen C."/>
            <person name="Montmayeur A."/>
            <person name="Murphy C."/>
            <person name="Neiman D."/>
            <person name="Pearson M."/>
            <person name="Priest M."/>
            <person name="Roberts A."/>
            <person name="Saif S."/>
            <person name="Shea T."/>
            <person name="Sisk P."/>
            <person name="Sykes S."/>
            <person name="Wortman J."/>
            <person name="Nusbaum C."/>
            <person name="Birren B."/>
        </authorList>
    </citation>
    <scope>NUCLEOTIDE SEQUENCE [LARGE SCALE GENOMIC DNA]</scope>
    <source>
        <strain evidence="2 3">YIT 11860</strain>
    </source>
</reference>
<protein>
    <recommendedName>
        <fullName evidence="4">Right handed beta helix domain-containing protein</fullName>
    </recommendedName>
</protein>
<proteinExistence type="predicted"/>